<keyword evidence="11" id="KW-0521">NADP</keyword>
<evidence type="ECO:0000313" key="23">
    <source>
        <dbReference type="EMBL" id="CEP22023.1"/>
    </source>
</evidence>
<evidence type="ECO:0000259" key="22">
    <source>
        <dbReference type="PROSITE" id="PS51384"/>
    </source>
</evidence>
<dbReference type="EMBL" id="CDQK01000002">
    <property type="protein sequence ID" value="CEP22023.1"/>
    <property type="molecule type" value="Genomic_DNA"/>
</dbReference>
<dbReference type="EC" id="1.16.1.9" evidence="4"/>
<dbReference type="GO" id="GO:0015677">
    <property type="term" value="P:copper ion import"/>
    <property type="evidence" value="ECO:0007669"/>
    <property type="project" value="TreeGrafter"/>
</dbReference>
<dbReference type="PANTHER" id="PTHR32361:SF9">
    <property type="entry name" value="FERRIC REDUCTASE TRANSMEMBRANE COMPONENT 3-RELATED"/>
    <property type="match status" value="1"/>
</dbReference>
<dbReference type="InterPro" id="IPR017927">
    <property type="entry name" value="FAD-bd_FR_type"/>
</dbReference>
<evidence type="ECO:0000256" key="21">
    <source>
        <dbReference type="SAM" id="SignalP"/>
    </source>
</evidence>
<evidence type="ECO:0000256" key="3">
    <source>
        <dbReference type="ARBA" id="ARBA00006278"/>
    </source>
</evidence>
<dbReference type="InterPro" id="IPR013112">
    <property type="entry name" value="FAD-bd_8"/>
</dbReference>
<feature type="transmembrane region" description="Helical" evidence="20">
    <location>
        <begin position="401"/>
        <end position="420"/>
    </location>
</feature>
<feature type="transmembrane region" description="Helical" evidence="20">
    <location>
        <begin position="315"/>
        <end position="336"/>
    </location>
</feature>
<gene>
    <name evidence="23" type="primary">RBT2</name>
    <name evidence="23" type="ORF">BN1211_2287</name>
</gene>
<feature type="transmembrane region" description="Helical" evidence="20">
    <location>
        <begin position="375"/>
        <end position="395"/>
    </location>
</feature>
<dbReference type="Pfam" id="PF01794">
    <property type="entry name" value="Ferric_reduct"/>
    <property type="match status" value="1"/>
</dbReference>
<feature type="transmembrane region" description="Helical" evidence="20">
    <location>
        <begin position="348"/>
        <end position="368"/>
    </location>
</feature>
<dbReference type="SUPFAM" id="SSF63380">
    <property type="entry name" value="Riboflavin synthase domain-like"/>
    <property type="match status" value="1"/>
</dbReference>
<evidence type="ECO:0000256" key="10">
    <source>
        <dbReference type="ARBA" id="ARBA00022827"/>
    </source>
</evidence>
<dbReference type="SUPFAM" id="SSF52343">
    <property type="entry name" value="Ferredoxin reductase-like, C-terminal NADP-linked domain"/>
    <property type="match status" value="1"/>
</dbReference>
<evidence type="ECO:0000256" key="12">
    <source>
        <dbReference type="ARBA" id="ARBA00022982"/>
    </source>
</evidence>
<evidence type="ECO:0000256" key="16">
    <source>
        <dbReference type="ARBA" id="ARBA00023065"/>
    </source>
</evidence>
<evidence type="ECO:0000256" key="13">
    <source>
        <dbReference type="ARBA" id="ARBA00022989"/>
    </source>
</evidence>
<dbReference type="SFLD" id="SFLDS00052">
    <property type="entry name" value="Ferric_Reductase_Domain"/>
    <property type="match status" value="1"/>
</dbReference>
<evidence type="ECO:0000256" key="15">
    <source>
        <dbReference type="ARBA" id="ARBA00023004"/>
    </source>
</evidence>
<dbReference type="InterPro" id="IPR039261">
    <property type="entry name" value="FNR_nucleotide-bd"/>
</dbReference>
<dbReference type="InterPro" id="IPR017938">
    <property type="entry name" value="Riboflavin_synthase-like_b-brl"/>
</dbReference>
<evidence type="ECO:0000313" key="24">
    <source>
        <dbReference type="Proteomes" id="UP000038830"/>
    </source>
</evidence>
<dbReference type="Gene3D" id="3.40.50.80">
    <property type="entry name" value="Nucleotide-binding domain of ferredoxin-NADP reductase (FNR) module"/>
    <property type="match status" value="1"/>
</dbReference>
<evidence type="ECO:0000256" key="14">
    <source>
        <dbReference type="ARBA" id="ARBA00023002"/>
    </source>
</evidence>
<dbReference type="GO" id="GO:0052851">
    <property type="term" value="F:ferric-chelate reductase (NADPH) activity"/>
    <property type="evidence" value="ECO:0007669"/>
    <property type="project" value="UniProtKB-EC"/>
</dbReference>
<keyword evidence="13 20" id="KW-1133">Transmembrane helix</keyword>
<dbReference type="InterPro" id="IPR013121">
    <property type="entry name" value="Fe_red_NAD-bd_6"/>
</dbReference>
<comment type="catalytic activity">
    <reaction evidence="19">
        <text>2 a Fe(II)-siderophore + NADP(+) + H(+) = 2 a Fe(III)-siderophore + NADPH</text>
        <dbReference type="Rhea" id="RHEA:28795"/>
        <dbReference type="Rhea" id="RHEA-COMP:11342"/>
        <dbReference type="Rhea" id="RHEA-COMP:11344"/>
        <dbReference type="ChEBI" id="CHEBI:15378"/>
        <dbReference type="ChEBI" id="CHEBI:29033"/>
        <dbReference type="ChEBI" id="CHEBI:29034"/>
        <dbReference type="ChEBI" id="CHEBI:57783"/>
        <dbReference type="ChEBI" id="CHEBI:58349"/>
        <dbReference type="EC" id="1.16.1.9"/>
    </reaction>
</comment>
<dbReference type="GO" id="GO:0006826">
    <property type="term" value="P:iron ion transport"/>
    <property type="evidence" value="ECO:0007669"/>
    <property type="project" value="TreeGrafter"/>
</dbReference>
<proteinExistence type="inferred from homology"/>
<keyword evidence="14" id="KW-0560">Oxidoreductase</keyword>
<feature type="transmembrane region" description="Helical" evidence="20">
    <location>
        <begin position="162"/>
        <end position="179"/>
    </location>
</feature>
<organism evidence="23 24">
    <name type="scientific">Cyberlindnera jadinii (strain ATCC 18201 / CBS 1600 / BCRC 20928 / JCM 3617 / NBRC 0987 / NRRL Y-1542)</name>
    <name type="common">Torula yeast</name>
    <name type="synonym">Candida utilis</name>
    <dbReference type="NCBI Taxonomy" id="983966"/>
    <lineage>
        <taxon>Eukaryota</taxon>
        <taxon>Fungi</taxon>
        <taxon>Dikarya</taxon>
        <taxon>Ascomycota</taxon>
        <taxon>Saccharomycotina</taxon>
        <taxon>Saccharomycetes</taxon>
        <taxon>Phaffomycetales</taxon>
        <taxon>Phaffomycetaceae</taxon>
        <taxon>Cyberlindnera</taxon>
    </lineage>
</organism>
<dbReference type="Pfam" id="PF08030">
    <property type="entry name" value="NAD_binding_6"/>
    <property type="match status" value="1"/>
</dbReference>
<evidence type="ECO:0000256" key="18">
    <source>
        <dbReference type="ARBA" id="ARBA00023180"/>
    </source>
</evidence>
<comment type="similarity">
    <text evidence="3">Belongs to the ferric reductase (FRE) family.</text>
</comment>
<comment type="cofactor">
    <cofactor evidence="1">
        <name>FAD</name>
        <dbReference type="ChEBI" id="CHEBI:57692"/>
    </cofactor>
</comment>
<keyword evidence="18" id="KW-0325">Glycoprotein</keyword>
<evidence type="ECO:0000256" key="9">
    <source>
        <dbReference type="ARBA" id="ARBA00022692"/>
    </source>
</evidence>
<keyword evidence="7" id="KW-0349">Heme</keyword>
<evidence type="ECO:0000256" key="2">
    <source>
        <dbReference type="ARBA" id="ARBA00004651"/>
    </source>
</evidence>
<sequence>MKPALNKVVLPLFIAQLLFPIPGANGEAQKGSIQQSTLYSCQAALNGYNFQCEEGNWPCTCEYAPFAASVIECMDLYLPSSVDRVSGHIAFIKACWKFTQTDISLEDVAGISANASEYFVDTRAVNNSTPVFVPLRLHREDVQNRIRDYRAFLGNFDDSQRYGIIINMYWVVMITWFAICNKLKKTRWNEKIVSRRINFLRANISLPLLFGSHQTPFNVTPWLTTLLPTFGDSLVLLGYFALNVFFLFHNYKITENNQLFGPNSNTLQTARYLADRAGVLSFAHFPLLVLFAGRNNILIGFSELPYATFMIFHKWTARVMVVHATLHTLAYLWMLWYKGSFAVFIHEWWFVMGVLAIVLGVLILLFAAHYFRVRFYEWFLVSHIVFALLFFISCWEHCVTFGWLDWIACAFAFWISDRLIRIYRLARFGAPRATIEHISDDTFKVSVKRPHNWKPYPGCFVFIHFLHWSIFWQSHPFTIVDSVLEDEQVTIYIKAKDGLTGQIAKLLSHTGQISMRVSLEGPYGNQSPCENYENVILFAGGNGIPGPFYHALHLAEGSRLLPKSKIRLIWIIRSVDSIKWFEPELKRLCRTKIQCDIYITRGFEASMVRANPLLSQFKHHITFHSGRAPSAKILHQEFELCSSSLAIVTCGPGMMCDEIRHVVAKSVEDVDYRVDLFEELQVW</sequence>
<feature type="signal peptide" evidence="21">
    <location>
        <begin position="1"/>
        <end position="26"/>
    </location>
</feature>
<keyword evidence="15" id="KW-0408">Iron</keyword>
<dbReference type="Gene3D" id="2.40.30.10">
    <property type="entry name" value="Translation factors"/>
    <property type="match status" value="1"/>
</dbReference>
<evidence type="ECO:0000256" key="17">
    <source>
        <dbReference type="ARBA" id="ARBA00023136"/>
    </source>
</evidence>
<feature type="transmembrane region" description="Helical" evidence="20">
    <location>
        <begin position="229"/>
        <end position="248"/>
    </location>
</feature>
<evidence type="ECO:0000256" key="4">
    <source>
        <dbReference type="ARBA" id="ARBA00012668"/>
    </source>
</evidence>
<accession>A0A0H5C2F9</accession>
<dbReference type="GO" id="GO:0006879">
    <property type="term" value="P:intracellular iron ion homeostasis"/>
    <property type="evidence" value="ECO:0007669"/>
    <property type="project" value="TreeGrafter"/>
</dbReference>
<name>A0A0H5C2F9_CYBJN</name>
<evidence type="ECO:0000256" key="7">
    <source>
        <dbReference type="ARBA" id="ARBA00022617"/>
    </source>
</evidence>
<evidence type="ECO:0000256" key="11">
    <source>
        <dbReference type="ARBA" id="ARBA00022857"/>
    </source>
</evidence>
<dbReference type="CDD" id="cd06186">
    <property type="entry name" value="NOX_Duox_like_FAD_NADP"/>
    <property type="match status" value="1"/>
</dbReference>
<comment type="subcellular location">
    <subcellularLocation>
        <location evidence="2">Cell membrane</location>
        <topology evidence="2">Multi-pass membrane protein</topology>
    </subcellularLocation>
</comment>
<evidence type="ECO:0000256" key="1">
    <source>
        <dbReference type="ARBA" id="ARBA00001974"/>
    </source>
</evidence>
<keyword evidence="21" id="KW-0732">Signal</keyword>
<protein>
    <recommendedName>
        <fullName evidence="4">ferric-chelate reductase (NADPH)</fullName>
        <ecNumber evidence="4">1.16.1.9</ecNumber>
    </recommendedName>
</protein>
<dbReference type="GO" id="GO:0005886">
    <property type="term" value="C:plasma membrane"/>
    <property type="evidence" value="ECO:0007669"/>
    <property type="project" value="UniProtKB-SubCell"/>
</dbReference>
<reference evidence="24" key="1">
    <citation type="journal article" date="2015" name="J. Biotechnol.">
        <title>The structure of the Cyberlindnera jadinii genome and its relation to Candida utilis analyzed by the occurrence of single nucleotide polymorphisms.</title>
        <authorList>
            <person name="Rupp O."/>
            <person name="Brinkrolf K."/>
            <person name="Buerth C."/>
            <person name="Kunigo M."/>
            <person name="Schneider J."/>
            <person name="Jaenicke S."/>
            <person name="Goesmann A."/>
            <person name="Puehler A."/>
            <person name="Jaeger K.-E."/>
            <person name="Ernst J.F."/>
        </authorList>
    </citation>
    <scope>NUCLEOTIDE SEQUENCE [LARGE SCALE GENOMIC DNA]</scope>
    <source>
        <strain evidence="24">ATCC 18201 / CBS 1600 / BCRC 20928 / JCM 3617 / NBRC 0987 / NRRL Y-1542</strain>
    </source>
</reference>
<keyword evidence="5" id="KW-0813">Transport</keyword>
<evidence type="ECO:0000256" key="8">
    <source>
        <dbReference type="ARBA" id="ARBA00022630"/>
    </source>
</evidence>
<keyword evidence="16" id="KW-0406">Ion transport</keyword>
<dbReference type="PANTHER" id="PTHR32361">
    <property type="entry name" value="FERRIC/CUPRIC REDUCTASE TRANSMEMBRANE COMPONENT"/>
    <property type="match status" value="1"/>
</dbReference>
<dbReference type="Proteomes" id="UP000038830">
    <property type="component" value="Unassembled WGS sequence"/>
</dbReference>
<keyword evidence="17 20" id="KW-0472">Membrane</keyword>
<keyword evidence="7" id="KW-0479">Metal-binding</keyword>
<feature type="chain" id="PRO_5005217237" description="ferric-chelate reductase (NADPH)" evidence="21">
    <location>
        <begin position="27"/>
        <end position="683"/>
    </location>
</feature>
<keyword evidence="10" id="KW-0274">FAD</keyword>
<dbReference type="PROSITE" id="PS51384">
    <property type="entry name" value="FAD_FR"/>
    <property type="match status" value="1"/>
</dbReference>
<feature type="transmembrane region" description="Helical" evidence="20">
    <location>
        <begin position="199"/>
        <end position="217"/>
    </location>
</feature>
<evidence type="ECO:0000256" key="5">
    <source>
        <dbReference type="ARBA" id="ARBA00022448"/>
    </source>
</evidence>
<dbReference type="Pfam" id="PF08022">
    <property type="entry name" value="FAD_binding_8"/>
    <property type="match status" value="1"/>
</dbReference>
<keyword evidence="12" id="KW-0249">Electron transport</keyword>
<feature type="domain" description="FAD-binding FR-type" evidence="22">
    <location>
        <begin position="412"/>
        <end position="529"/>
    </location>
</feature>
<dbReference type="AlphaFoldDB" id="A0A0H5C2F9"/>
<evidence type="ECO:0000256" key="6">
    <source>
        <dbReference type="ARBA" id="ARBA00022475"/>
    </source>
</evidence>
<dbReference type="InterPro" id="IPR013130">
    <property type="entry name" value="Fe3_Rdtase_TM_dom"/>
</dbReference>
<keyword evidence="9 20" id="KW-0812">Transmembrane</keyword>
<dbReference type="SFLD" id="SFLDG01168">
    <property type="entry name" value="Ferric_reductase_subgroup_(FRE"/>
    <property type="match status" value="1"/>
</dbReference>
<evidence type="ECO:0000256" key="20">
    <source>
        <dbReference type="SAM" id="Phobius"/>
    </source>
</evidence>
<evidence type="ECO:0000256" key="19">
    <source>
        <dbReference type="ARBA" id="ARBA00048483"/>
    </source>
</evidence>
<dbReference type="InterPro" id="IPR051410">
    <property type="entry name" value="Ferric/Cupric_Reductase"/>
</dbReference>
<keyword evidence="8" id="KW-0285">Flavoprotein</keyword>
<keyword evidence="6" id="KW-1003">Cell membrane</keyword>